<organism evidence="5 6">
    <name type="scientific">Lactococcus cremoris subsp. cremoris GE214</name>
    <dbReference type="NCBI Taxonomy" id="1415168"/>
    <lineage>
        <taxon>Bacteria</taxon>
        <taxon>Bacillati</taxon>
        <taxon>Bacillota</taxon>
        <taxon>Bacilli</taxon>
        <taxon>Lactobacillales</taxon>
        <taxon>Streptococcaceae</taxon>
        <taxon>Lactococcus</taxon>
        <taxon>Lactococcus cremoris subsp. cremoris</taxon>
    </lineage>
</organism>
<dbReference type="InterPro" id="IPR048299">
    <property type="entry name" value="LtrB_central"/>
</dbReference>
<feature type="coiled-coil region" evidence="1">
    <location>
        <begin position="412"/>
        <end position="474"/>
    </location>
</feature>
<evidence type="ECO:0000256" key="2">
    <source>
        <dbReference type="SAM" id="MobiDB-lite"/>
    </source>
</evidence>
<name>A0A084A9J2_LACLC</name>
<gene>
    <name evidence="5" type="ORF">U725_01894</name>
</gene>
<dbReference type="InterPro" id="IPR005094">
    <property type="entry name" value="Endonuclease_MobA/VirD2"/>
</dbReference>
<comment type="caution">
    <text evidence="5">The sequence shown here is derived from an EMBL/GenBank/DDBJ whole genome shotgun (WGS) entry which is preliminary data.</text>
</comment>
<reference evidence="5 6" key="1">
    <citation type="submission" date="2014-06" db="EMBL/GenBank/DDBJ databases">
        <title>Draft genome sequence of the putrescine producing strain Lactococcus lactis subsp cremoris GE214.</title>
        <authorList>
            <person name="Ladero V."/>
            <person name="Linares D.M."/>
            <person name="del Rio B."/>
            <person name="Mayo B."/>
            <person name="Martin M.C."/>
            <person name="Fernandez M."/>
            <person name="Alvarez M.A."/>
        </authorList>
    </citation>
    <scope>NUCLEOTIDE SEQUENCE [LARGE SCALE GENOMIC DNA]</scope>
    <source>
        <strain evidence="5 6">GE214</strain>
    </source>
</reference>
<feature type="region of interest" description="Disordered" evidence="2">
    <location>
        <begin position="485"/>
        <end position="505"/>
    </location>
</feature>
<dbReference type="Proteomes" id="UP000028401">
    <property type="component" value="Unassembled WGS sequence"/>
</dbReference>
<dbReference type="PATRIC" id="fig|1415168.3.peg.1968"/>
<evidence type="ECO:0000259" key="4">
    <source>
        <dbReference type="Pfam" id="PF20874"/>
    </source>
</evidence>
<protein>
    <submittedName>
        <fullName evidence="5">Plasmid protein MobD</fullName>
    </submittedName>
</protein>
<evidence type="ECO:0000313" key="6">
    <source>
        <dbReference type="Proteomes" id="UP000028401"/>
    </source>
</evidence>
<dbReference type="AlphaFoldDB" id="A0A084A9J2"/>
<proteinExistence type="predicted"/>
<dbReference type="EMBL" id="AZSI01000089">
    <property type="protein sequence ID" value="KEY61971.1"/>
    <property type="molecule type" value="Genomic_DNA"/>
</dbReference>
<dbReference type="RefSeq" id="WP_042748567.1">
    <property type="nucleotide sequence ID" value="NZ_AZSI01000089.1"/>
</dbReference>
<dbReference type="Pfam" id="PF20874">
    <property type="entry name" value="Relaxase_M"/>
    <property type="match status" value="1"/>
</dbReference>
<sequence>MTVIYMPKQSNGTVHSSKDLNQLIDYVMNPEKTNDFEYVSGQNILDIHSTCDEMLATRTMAIALKNKPRKNEIYGYHFVQSFSPDDHLTPEQVHEIGLKTMKEYLGNSAEFIIATHTDKPHLHNHIVLNATDPLTLNKFHQNKNDLERLKEISDRISKEYGCKIIVRPEQKLGNSHKNYLVYLAQISYRKEIKNKLEFLMNHSHTWEDFKEKASALNLKVDDTKKYTTYLLEGSEQTKKIRDRSLKNDKFLKENLKERIEKNTIGYSVEEVVKLWKDKESIQEKGQEKEIEILLEHWQVTKETEKDLVVTIDTAFDNEATIKIPARCVDKLENGQYKIFIKKGDRFSYLDKRSPANHKIMVGATVAKNLQRQSGNIPLYSDNVNIKLKQVFHEFDFLISQGLGFDRSFETIGEELKATYQETQHQLDKLDTKILEYVETTKTLPYEDTSIRDTIKNLTKERDDLRDTLYKVDKNIQYYQKSEQRLEAYQKNQSPKHKARDDDFEI</sequence>
<feature type="domain" description="MobA/VirD2-like nuclease" evidence="3">
    <location>
        <begin position="26"/>
        <end position="161"/>
    </location>
</feature>
<evidence type="ECO:0000313" key="5">
    <source>
        <dbReference type="EMBL" id="KEY61971.1"/>
    </source>
</evidence>
<keyword evidence="1" id="KW-0175">Coiled coil</keyword>
<evidence type="ECO:0000256" key="1">
    <source>
        <dbReference type="SAM" id="Coils"/>
    </source>
</evidence>
<evidence type="ECO:0000259" key="3">
    <source>
        <dbReference type="Pfam" id="PF03432"/>
    </source>
</evidence>
<feature type="domain" description="Group II intron-interrupted relaxase LtrB central" evidence="4">
    <location>
        <begin position="288"/>
        <end position="370"/>
    </location>
</feature>
<dbReference type="Pfam" id="PF03432">
    <property type="entry name" value="Relaxase"/>
    <property type="match status" value="1"/>
</dbReference>
<accession>A0A084A9J2</accession>